<comment type="caution">
    <text evidence="1">The sequence shown here is derived from an EMBL/GenBank/DDBJ whole genome shotgun (WGS) entry which is preliminary data.</text>
</comment>
<evidence type="ECO:0000313" key="1">
    <source>
        <dbReference type="EMBL" id="KKW11512.1"/>
    </source>
</evidence>
<name>A0A0G1Y9C9_9BACT</name>
<reference evidence="1 2" key="1">
    <citation type="journal article" date="2015" name="Nature">
        <title>rRNA introns, odd ribosomes, and small enigmatic genomes across a large radiation of phyla.</title>
        <authorList>
            <person name="Brown C.T."/>
            <person name="Hug L.A."/>
            <person name="Thomas B.C."/>
            <person name="Sharon I."/>
            <person name="Castelle C.J."/>
            <person name="Singh A."/>
            <person name="Wilkins M.J."/>
            <person name="Williams K.H."/>
            <person name="Banfield J.F."/>
        </authorList>
    </citation>
    <scope>NUCLEOTIDE SEQUENCE [LARGE SCALE GENOMIC DNA]</scope>
</reference>
<evidence type="ECO:0000313" key="2">
    <source>
        <dbReference type="Proteomes" id="UP000034588"/>
    </source>
</evidence>
<sequence length="39" mass="4677">MLKLIRFLIRHFAPGFHLHRDPRRKNIDIAAENAKINPR</sequence>
<dbReference type="AlphaFoldDB" id="A0A0G1Y9C9"/>
<dbReference type="Proteomes" id="UP000034588">
    <property type="component" value="Unassembled WGS sequence"/>
</dbReference>
<accession>A0A0G1Y9C9</accession>
<proteinExistence type="predicted"/>
<dbReference type="EMBL" id="LCQD01000017">
    <property type="protein sequence ID" value="KKW11512.1"/>
    <property type="molecule type" value="Genomic_DNA"/>
</dbReference>
<protein>
    <submittedName>
        <fullName evidence="1">Uncharacterized protein</fullName>
    </submittedName>
</protein>
<organism evidence="1 2">
    <name type="scientific">Candidatus Gottesmanbacteria bacterium GW2011_GWB1_49_7</name>
    <dbReference type="NCBI Taxonomy" id="1618448"/>
    <lineage>
        <taxon>Bacteria</taxon>
        <taxon>Candidatus Gottesmaniibacteriota</taxon>
    </lineage>
</organism>
<gene>
    <name evidence="1" type="ORF">UY48_C0017G0005</name>
</gene>